<accession>A0AAN4VZ91</accession>
<sequence>MTKASDQKDKLFNSLNSTLLLSILEENQNLHYEKRKLIKEIQFLSHQNEQLQESIKIIQKEKKQTTGSNSV</sequence>
<keyword evidence="3" id="KW-1185">Reference proteome</keyword>
<evidence type="ECO:0000313" key="2">
    <source>
        <dbReference type="EMBL" id="GJM61801.1"/>
    </source>
</evidence>
<reference evidence="2 3" key="1">
    <citation type="submission" date="2021-12" db="EMBL/GenBank/DDBJ databases">
        <title>Genome sequencing of bacteria with rrn-lacking chromosome and rrn-plasmid.</title>
        <authorList>
            <person name="Anda M."/>
            <person name="Iwasaki W."/>
        </authorList>
    </citation>
    <scope>NUCLEOTIDE SEQUENCE [LARGE SCALE GENOMIC DNA]</scope>
    <source>
        <strain evidence="2 3">NBRC 15940</strain>
    </source>
</reference>
<organism evidence="2 3">
    <name type="scientific">Persicobacter diffluens</name>
    <dbReference type="NCBI Taxonomy" id="981"/>
    <lineage>
        <taxon>Bacteria</taxon>
        <taxon>Pseudomonadati</taxon>
        <taxon>Bacteroidota</taxon>
        <taxon>Cytophagia</taxon>
        <taxon>Cytophagales</taxon>
        <taxon>Persicobacteraceae</taxon>
        <taxon>Persicobacter</taxon>
    </lineage>
</organism>
<proteinExistence type="predicted"/>
<keyword evidence="1" id="KW-0175">Coiled coil</keyword>
<evidence type="ECO:0000313" key="3">
    <source>
        <dbReference type="Proteomes" id="UP001310022"/>
    </source>
</evidence>
<protein>
    <submittedName>
        <fullName evidence="2">Uncharacterized protein</fullName>
    </submittedName>
</protein>
<dbReference type="Proteomes" id="UP001310022">
    <property type="component" value="Unassembled WGS sequence"/>
</dbReference>
<dbReference type="AlphaFoldDB" id="A0AAN4VZ91"/>
<comment type="caution">
    <text evidence="2">The sequence shown here is derived from an EMBL/GenBank/DDBJ whole genome shotgun (WGS) entry which is preliminary data.</text>
</comment>
<dbReference type="EMBL" id="BQKE01000001">
    <property type="protein sequence ID" value="GJM61801.1"/>
    <property type="molecule type" value="Genomic_DNA"/>
</dbReference>
<feature type="coiled-coil region" evidence="1">
    <location>
        <begin position="34"/>
        <end position="68"/>
    </location>
</feature>
<evidence type="ECO:0000256" key="1">
    <source>
        <dbReference type="SAM" id="Coils"/>
    </source>
</evidence>
<gene>
    <name evidence="2" type="ORF">PEDI_23530</name>
</gene>
<dbReference type="RefSeq" id="WP_053405790.1">
    <property type="nucleotide sequence ID" value="NZ_BQKE01000001.1"/>
</dbReference>
<name>A0AAN4VZ91_9BACT</name>